<accession>A0A239CE28</accession>
<organism evidence="1 2">
    <name type="scientific">Dokdonia pacifica</name>
    <dbReference type="NCBI Taxonomy" id="1627892"/>
    <lineage>
        <taxon>Bacteria</taxon>
        <taxon>Pseudomonadati</taxon>
        <taxon>Bacteroidota</taxon>
        <taxon>Flavobacteriia</taxon>
        <taxon>Flavobacteriales</taxon>
        <taxon>Flavobacteriaceae</taxon>
        <taxon>Dokdonia</taxon>
    </lineage>
</organism>
<keyword evidence="2" id="KW-1185">Reference proteome</keyword>
<name>A0A239CE28_9FLAO</name>
<protein>
    <submittedName>
        <fullName evidence="1">Uncharacterized protein</fullName>
    </submittedName>
</protein>
<evidence type="ECO:0000313" key="1">
    <source>
        <dbReference type="EMBL" id="SNS18485.1"/>
    </source>
</evidence>
<evidence type="ECO:0000313" key="2">
    <source>
        <dbReference type="Proteomes" id="UP000198379"/>
    </source>
</evidence>
<dbReference type="RefSeq" id="WP_089373273.1">
    <property type="nucleotide sequence ID" value="NZ_BMEP01000004.1"/>
</dbReference>
<dbReference type="Proteomes" id="UP000198379">
    <property type="component" value="Unassembled WGS sequence"/>
</dbReference>
<dbReference type="AlphaFoldDB" id="A0A239CE28"/>
<gene>
    <name evidence="1" type="ORF">SAMN06265376_107282</name>
</gene>
<dbReference type="EMBL" id="FZNY01000007">
    <property type="protein sequence ID" value="SNS18485.1"/>
    <property type="molecule type" value="Genomic_DNA"/>
</dbReference>
<sequence length="340" mass="37867">MEKGIYYLLILFFSSCGVFKEDQTVNNINNRANDVTLAMKGYQPIDPIKILVKTQNDSISMNQIINQLPNEATRIAIGKINQNGSIAFGPFNVAKAGESYTVIVDYIKYITTSIPAEYNEEYQIDDYATNSLKRDWLKIYNGEANPKKELFTKLDTTLIGKKIINRQTELRTNHGVVSTQKREYRFIVDTKKKSFSHKVKIPVYVGVGLRIQASVTVVKDSLSLNLGSLYGLAIAASKDQLNGTLVIQTLGISGENISPAVPIPDRINETTIQAAMQSLATIKSKIYDVKTQITPQVVAFGLPYSIEGAKDLIESSLHTDPPLVIINSKREINFQEKNLN</sequence>
<dbReference type="OrthoDB" id="7593748at2"/>
<reference evidence="1 2" key="1">
    <citation type="submission" date="2017-06" db="EMBL/GenBank/DDBJ databases">
        <authorList>
            <person name="Kim H.J."/>
            <person name="Triplett B.A."/>
        </authorList>
    </citation>
    <scope>NUCLEOTIDE SEQUENCE [LARGE SCALE GENOMIC DNA]</scope>
    <source>
        <strain evidence="1 2">DSM 25597</strain>
    </source>
</reference>
<dbReference type="PROSITE" id="PS51257">
    <property type="entry name" value="PROKAR_LIPOPROTEIN"/>
    <property type="match status" value="1"/>
</dbReference>
<proteinExistence type="predicted"/>